<sequence>MKIEEGEWAGWECQGEVLIECEHDKDFRIVVEPPASNTRHFCVWPCIDGQEIGSTVSTSLEQPRCQIRSRYEKENDAIAEKSLRFVALERVPEQMSSQQANIQSLGSIAVTMHKGWGSLGHRRRPWISQSPTSSISEKVKKMSPGVQLQLRLSKGADSGVAKQEGDAVVQSIIVEPTNDDSDDGIVSVEQPAEIDRPQVSVDLTQDDASTVRGSPVRKSAGGPNDLSDSNSDSSDSSTASDDDAVGEDGQPSEATVRAVARAKAKAKLKARLKYKLKSQLKAELKAKADRKAARKTARKGKGKEKQGAQ</sequence>
<feature type="region of interest" description="Disordered" evidence="1">
    <location>
        <begin position="121"/>
        <end position="144"/>
    </location>
</feature>
<dbReference type="HOGENOM" id="CLU_900761_0_0_1"/>
<feature type="compositionally biased region" description="Polar residues" evidence="1">
    <location>
        <begin position="201"/>
        <end position="212"/>
    </location>
</feature>
<evidence type="ECO:0000256" key="1">
    <source>
        <dbReference type="SAM" id="MobiDB-lite"/>
    </source>
</evidence>
<dbReference type="KEGG" id="tasa:A1Q1_02955"/>
<dbReference type="EMBL" id="ALBS01000215">
    <property type="protein sequence ID" value="EJT48039.1"/>
    <property type="molecule type" value="Genomic_DNA"/>
</dbReference>
<proteinExistence type="predicted"/>
<dbReference type="AlphaFoldDB" id="J6EU08"/>
<accession>J6EU08</accession>
<dbReference type="RefSeq" id="XP_014179659.1">
    <property type="nucleotide sequence ID" value="XM_014324184.1"/>
</dbReference>
<feature type="region of interest" description="Disordered" evidence="1">
    <location>
        <begin position="282"/>
        <end position="309"/>
    </location>
</feature>
<feature type="compositionally biased region" description="Low complexity" evidence="1">
    <location>
        <begin position="225"/>
        <end position="239"/>
    </location>
</feature>
<reference evidence="2 3" key="1">
    <citation type="journal article" date="2012" name="Eukaryot. Cell">
        <title>Draft genome sequence of CBS 2479, the standard type strain of Trichosporon asahii.</title>
        <authorList>
            <person name="Yang R.Y."/>
            <person name="Li H.T."/>
            <person name="Zhu H."/>
            <person name="Zhou G.P."/>
            <person name="Wang M."/>
            <person name="Wang L."/>
        </authorList>
    </citation>
    <scope>NUCLEOTIDE SEQUENCE [LARGE SCALE GENOMIC DNA]</scope>
    <source>
        <strain evidence="3">ATCC 90039 / CBS 2479 / JCM 2466 / KCTC 7840 / NCYC 2677 / UAMH 7654</strain>
    </source>
</reference>
<organism evidence="2 3">
    <name type="scientific">Trichosporon asahii var. asahii (strain ATCC 90039 / CBS 2479 / JCM 2466 / KCTC 7840 / NBRC 103889/ NCYC 2677 / UAMH 7654)</name>
    <name type="common">Yeast</name>
    <dbReference type="NCBI Taxonomy" id="1186058"/>
    <lineage>
        <taxon>Eukaryota</taxon>
        <taxon>Fungi</taxon>
        <taxon>Dikarya</taxon>
        <taxon>Basidiomycota</taxon>
        <taxon>Agaricomycotina</taxon>
        <taxon>Tremellomycetes</taxon>
        <taxon>Trichosporonales</taxon>
        <taxon>Trichosporonaceae</taxon>
        <taxon>Trichosporon</taxon>
    </lineage>
</organism>
<evidence type="ECO:0000313" key="3">
    <source>
        <dbReference type="Proteomes" id="UP000002748"/>
    </source>
</evidence>
<feature type="region of interest" description="Disordered" evidence="1">
    <location>
        <begin position="190"/>
        <end position="258"/>
    </location>
</feature>
<gene>
    <name evidence="2" type="ORF">A1Q1_02955</name>
</gene>
<dbReference type="VEuPathDB" id="FungiDB:A1Q1_02955"/>
<feature type="compositionally biased region" description="Basic and acidic residues" evidence="1">
    <location>
        <begin position="282"/>
        <end position="291"/>
    </location>
</feature>
<dbReference type="Proteomes" id="UP000002748">
    <property type="component" value="Unassembled WGS sequence"/>
</dbReference>
<name>J6EU08_TRIAS</name>
<dbReference type="GeneID" id="25986468"/>
<feature type="compositionally biased region" description="Basic residues" evidence="1">
    <location>
        <begin position="292"/>
        <end position="302"/>
    </location>
</feature>
<feature type="compositionally biased region" description="Polar residues" evidence="1">
    <location>
        <begin position="127"/>
        <end position="136"/>
    </location>
</feature>
<protein>
    <submittedName>
        <fullName evidence="2">Uncharacterized protein</fullName>
    </submittedName>
</protein>
<comment type="caution">
    <text evidence="2">The sequence shown here is derived from an EMBL/GenBank/DDBJ whole genome shotgun (WGS) entry which is preliminary data.</text>
</comment>
<evidence type="ECO:0000313" key="2">
    <source>
        <dbReference type="EMBL" id="EJT48039.1"/>
    </source>
</evidence>